<feature type="transmembrane region" description="Helical" evidence="2">
    <location>
        <begin position="192"/>
        <end position="215"/>
    </location>
</feature>
<feature type="compositionally biased region" description="Low complexity" evidence="1">
    <location>
        <begin position="14"/>
        <end position="50"/>
    </location>
</feature>
<gene>
    <name evidence="3" type="ORF">PPERSA_08616</name>
</gene>
<dbReference type="Proteomes" id="UP000054937">
    <property type="component" value="Unassembled WGS sequence"/>
</dbReference>
<evidence type="ECO:0000256" key="2">
    <source>
        <dbReference type="SAM" id="Phobius"/>
    </source>
</evidence>
<feature type="region of interest" description="Disordered" evidence="1">
    <location>
        <begin position="1"/>
        <end position="73"/>
    </location>
</feature>
<feature type="compositionally biased region" description="Polar residues" evidence="1">
    <location>
        <begin position="262"/>
        <end position="273"/>
    </location>
</feature>
<evidence type="ECO:0000313" key="3">
    <source>
        <dbReference type="EMBL" id="KRX09584.1"/>
    </source>
</evidence>
<dbReference type="EMBL" id="LDAU01000046">
    <property type="protein sequence ID" value="KRX09584.1"/>
    <property type="molecule type" value="Genomic_DNA"/>
</dbReference>
<feature type="region of interest" description="Disordered" evidence="1">
    <location>
        <begin position="230"/>
        <end position="331"/>
    </location>
</feature>
<feature type="compositionally biased region" description="Polar residues" evidence="1">
    <location>
        <begin position="306"/>
        <end position="329"/>
    </location>
</feature>
<comment type="caution">
    <text evidence="3">The sequence shown here is derived from an EMBL/GenBank/DDBJ whole genome shotgun (WGS) entry which is preliminary data.</text>
</comment>
<name>A0A0V0R5G7_PSEPJ</name>
<dbReference type="AlphaFoldDB" id="A0A0V0R5G7"/>
<evidence type="ECO:0008006" key="5">
    <source>
        <dbReference type="Google" id="ProtNLM"/>
    </source>
</evidence>
<feature type="transmembrane region" description="Helical" evidence="2">
    <location>
        <begin position="104"/>
        <end position="124"/>
    </location>
</feature>
<keyword evidence="2" id="KW-0472">Membrane</keyword>
<evidence type="ECO:0000313" key="4">
    <source>
        <dbReference type="Proteomes" id="UP000054937"/>
    </source>
</evidence>
<protein>
    <recommendedName>
        <fullName evidence="5">Transmembrane protein</fullName>
    </recommendedName>
</protein>
<dbReference type="InParanoid" id="A0A0V0R5G7"/>
<sequence length="361" mass="42564">MDQKQKKRQILLGQYNENGDNQNNQYQNSNQNNNSYQNNKPQNQQQNSQQFDEFQEKNQQQSQNNQENNEENPGCKSKIKNFFYNPQSQKFRAFFCLKFSAQKYVIFSIVFNAIFFSLQVYLVIKYLAQSDNDSSLVDKNTNLFAFIFAGISCLFLFSLVYYLNQDNFITNGLQEIVAYTDSVKNSIKDYPYVYIPITSFLLILSINMLVITFLLKKADAIIDEEEKEKKRQKKLNRVQPQNLESGNELQPIANQHHDNSQKYKQTYSPNKINNYDEESHSQNQNQNYDNENNNYNNSKSRFQNNSYRKNSYKQQKFDLSSKNQKNQQPAKKFEENIGWRNQNVISQNGQQFNLVLPSKMG</sequence>
<feature type="compositionally biased region" description="Low complexity" evidence="1">
    <location>
        <begin position="281"/>
        <end position="305"/>
    </location>
</feature>
<feature type="compositionally biased region" description="Low complexity" evidence="1">
    <location>
        <begin position="57"/>
        <end position="67"/>
    </location>
</feature>
<keyword evidence="4" id="KW-1185">Reference proteome</keyword>
<keyword evidence="2" id="KW-1133">Transmembrane helix</keyword>
<accession>A0A0V0R5G7</accession>
<keyword evidence="2" id="KW-0812">Transmembrane</keyword>
<reference evidence="3 4" key="1">
    <citation type="journal article" date="2015" name="Sci. Rep.">
        <title>Genome of the facultative scuticociliatosis pathogen Pseudocohnilembus persalinus provides insight into its virulence through horizontal gene transfer.</title>
        <authorList>
            <person name="Xiong J."/>
            <person name="Wang G."/>
            <person name="Cheng J."/>
            <person name="Tian M."/>
            <person name="Pan X."/>
            <person name="Warren A."/>
            <person name="Jiang C."/>
            <person name="Yuan D."/>
            <person name="Miao W."/>
        </authorList>
    </citation>
    <scope>NUCLEOTIDE SEQUENCE [LARGE SCALE GENOMIC DNA]</scope>
    <source>
        <strain evidence="3">36N120E</strain>
    </source>
</reference>
<proteinExistence type="predicted"/>
<organism evidence="3 4">
    <name type="scientific">Pseudocohnilembus persalinus</name>
    <name type="common">Ciliate</name>
    <dbReference type="NCBI Taxonomy" id="266149"/>
    <lineage>
        <taxon>Eukaryota</taxon>
        <taxon>Sar</taxon>
        <taxon>Alveolata</taxon>
        <taxon>Ciliophora</taxon>
        <taxon>Intramacronucleata</taxon>
        <taxon>Oligohymenophorea</taxon>
        <taxon>Scuticociliatia</taxon>
        <taxon>Philasterida</taxon>
        <taxon>Pseudocohnilembidae</taxon>
        <taxon>Pseudocohnilembus</taxon>
    </lineage>
</organism>
<evidence type="ECO:0000256" key="1">
    <source>
        <dbReference type="SAM" id="MobiDB-lite"/>
    </source>
</evidence>
<feature type="compositionally biased region" description="Polar residues" evidence="1">
    <location>
        <begin position="238"/>
        <end position="248"/>
    </location>
</feature>
<feature type="transmembrane region" description="Helical" evidence="2">
    <location>
        <begin position="144"/>
        <end position="163"/>
    </location>
</feature>